<gene>
    <name evidence="7" type="ORF">A5630_03315</name>
</gene>
<dbReference type="AlphaFoldDB" id="A0A1A3GRJ5"/>
<dbReference type="InterPro" id="IPR005119">
    <property type="entry name" value="LysR_subst-bd"/>
</dbReference>
<reference evidence="8" key="1">
    <citation type="submission" date="2016-06" db="EMBL/GenBank/DDBJ databases">
        <authorList>
            <person name="Sutton G."/>
            <person name="Brinkac L."/>
            <person name="Sanka R."/>
            <person name="Adams M."/>
            <person name="Lau E."/>
            <person name="Garcia-Basteiro A."/>
            <person name="Lopez-Varela E."/>
            <person name="Palencia S."/>
        </authorList>
    </citation>
    <scope>NUCLEOTIDE SEQUENCE [LARGE SCALE GENOMIC DNA]</scope>
    <source>
        <strain evidence="8">1127319.6</strain>
    </source>
</reference>
<dbReference type="InterPro" id="IPR000847">
    <property type="entry name" value="LysR_HTH_N"/>
</dbReference>
<dbReference type="RefSeq" id="WP_064984610.1">
    <property type="nucleotide sequence ID" value="NZ_LZLC01000206.1"/>
</dbReference>
<sequence>MDQWMSLLAPQLRALEELDSQGGHMTRAADSLGIPQSSMSRRIHALEKMLGVRLLTQEGRTVRLTPVAVQLAEQARRPLRELEATVETIAGEADPEHGTIRFGFPLTMGAGVVPNLVTEFHRRAPGIRLQIKQAHGSELAADLKAGVLDVAVVIPPPDGVEHVVIGGQHIRAVLPAAHPLAARRRLRLDELRDETFIANPASYHLRQATENWCRDSGFVPHVPVEITEFTTIRELVGRGMGIALLPHDEHTSRKVREIPLTPNVYQRQIALAWAPTAGTPAARRLLTFLRTEWSVKAAHTR</sequence>
<keyword evidence="2" id="KW-0805">Transcription regulation</keyword>
<evidence type="ECO:0000313" key="8">
    <source>
        <dbReference type="Proteomes" id="UP000093898"/>
    </source>
</evidence>
<dbReference type="PROSITE" id="PS50931">
    <property type="entry name" value="HTH_LYSR"/>
    <property type="match status" value="1"/>
</dbReference>
<accession>A0A1A3GRJ5</accession>
<evidence type="ECO:0000256" key="4">
    <source>
        <dbReference type="ARBA" id="ARBA00023159"/>
    </source>
</evidence>
<dbReference type="SUPFAM" id="SSF46785">
    <property type="entry name" value="Winged helix' DNA-binding domain"/>
    <property type="match status" value="1"/>
</dbReference>
<comment type="caution">
    <text evidence="7">The sequence shown here is derived from an EMBL/GenBank/DDBJ whole genome shotgun (WGS) entry which is preliminary data.</text>
</comment>
<comment type="similarity">
    <text evidence="1">Belongs to the LysR transcriptional regulatory family.</text>
</comment>
<organism evidence="7 8">
    <name type="scientific">Mycolicibacterium mucogenicum</name>
    <name type="common">Mycobacterium mucogenicum</name>
    <dbReference type="NCBI Taxonomy" id="56689"/>
    <lineage>
        <taxon>Bacteria</taxon>
        <taxon>Bacillati</taxon>
        <taxon>Actinomycetota</taxon>
        <taxon>Actinomycetes</taxon>
        <taxon>Mycobacteriales</taxon>
        <taxon>Mycobacteriaceae</taxon>
        <taxon>Mycolicibacterium</taxon>
    </lineage>
</organism>
<dbReference type="PRINTS" id="PR00039">
    <property type="entry name" value="HTHLYSR"/>
</dbReference>
<dbReference type="InterPro" id="IPR036390">
    <property type="entry name" value="WH_DNA-bd_sf"/>
</dbReference>
<evidence type="ECO:0000256" key="5">
    <source>
        <dbReference type="ARBA" id="ARBA00023163"/>
    </source>
</evidence>
<feature type="domain" description="HTH lysR-type" evidence="6">
    <location>
        <begin position="7"/>
        <end position="65"/>
    </location>
</feature>
<proteinExistence type="inferred from homology"/>
<dbReference type="PANTHER" id="PTHR30346">
    <property type="entry name" value="TRANSCRIPTIONAL DUAL REGULATOR HCAR-RELATED"/>
    <property type="match status" value="1"/>
</dbReference>
<dbReference type="Pfam" id="PF03466">
    <property type="entry name" value="LysR_substrate"/>
    <property type="match status" value="1"/>
</dbReference>
<name>A0A1A3GRJ5_MYCMU</name>
<dbReference type="Pfam" id="PF00126">
    <property type="entry name" value="HTH_1"/>
    <property type="match status" value="1"/>
</dbReference>
<keyword evidence="4" id="KW-0010">Activator</keyword>
<evidence type="ECO:0000256" key="1">
    <source>
        <dbReference type="ARBA" id="ARBA00009437"/>
    </source>
</evidence>
<evidence type="ECO:0000256" key="3">
    <source>
        <dbReference type="ARBA" id="ARBA00023125"/>
    </source>
</evidence>
<dbReference type="EMBL" id="LZLC01000206">
    <property type="protein sequence ID" value="OBJ38006.1"/>
    <property type="molecule type" value="Genomic_DNA"/>
</dbReference>
<dbReference type="Proteomes" id="UP000093898">
    <property type="component" value="Unassembled WGS sequence"/>
</dbReference>
<keyword evidence="5" id="KW-0804">Transcription</keyword>
<dbReference type="SUPFAM" id="SSF53850">
    <property type="entry name" value="Periplasmic binding protein-like II"/>
    <property type="match status" value="1"/>
</dbReference>
<dbReference type="Gene3D" id="3.40.190.290">
    <property type="match status" value="1"/>
</dbReference>
<dbReference type="InterPro" id="IPR036388">
    <property type="entry name" value="WH-like_DNA-bd_sf"/>
</dbReference>
<dbReference type="GO" id="GO:0032993">
    <property type="term" value="C:protein-DNA complex"/>
    <property type="evidence" value="ECO:0007669"/>
    <property type="project" value="TreeGrafter"/>
</dbReference>
<dbReference type="STRING" id="56689.GCA_001291445_02134"/>
<dbReference type="OrthoDB" id="9803735at2"/>
<dbReference type="Gene3D" id="1.10.10.10">
    <property type="entry name" value="Winged helix-like DNA-binding domain superfamily/Winged helix DNA-binding domain"/>
    <property type="match status" value="1"/>
</dbReference>
<evidence type="ECO:0000313" key="7">
    <source>
        <dbReference type="EMBL" id="OBJ38006.1"/>
    </source>
</evidence>
<keyword evidence="3" id="KW-0238">DNA-binding</keyword>
<dbReference type="PANTHER" id="PTHR30346:SF28">
    <property type="entry name" value="HTH-TYPE TRANSCRIPTIONAL REGULATOR CYNR"/>
    <property type="match status" value="1"/>
</dbReference>
<evidence type="ECO:0000256" key="2">
    <source>
        <dbReference type="ARBA" id="ARBA00023015"/>
    </source>
</evidence>
<dbReference type="GO" id="GO:0003700">
    <property type="term" value="F:DNA-binding transcription factor activity"/>
    <property type="evidence" value="ECO:0007669"/>
    <property type="project" value="InterPro"/>
</dbReference>
<dbReference type="GO" id="GO:0003677">
    <property type="term" value="F:DNA binding"/>
    <property type="evidence" value="ECO:0007669"/>
    <property type="project" value="UniProtKB-KW"/>
</dbReference>
<protein>
    <submittedName>
        <fullName evidence="7">LysR family transcriptional regulator</fullName>
    </submittedName>
</protein>
<evidence type="ECO:0000259" key="6">
    <source>
        <dbReference type="PROSITE" id="PS50931"/>
    </source>
</evidence>